<dbReference type="GO" id="GO:0003824">
    <property type="term" value="F:catalytic activity"/>
    <property type="evidence" value="ECO:0007669"/>
    <property type="project" value="InterPro"/>
</dbReference>
<evidence type="ECO:0000313" key="9">
    <source>
        <dbReference type="Proteomes" id="UP000003836"/>
    </source>
</evidence>
<reference evidence="8" key="1">
    <citation type="submission" date="2011-08" db="EMBL/GenBank/DDBJ databases">
        <authorList>
            <person name="Hoffman M."/>
            <person name="Strain E.A."/>
            <person name="Brown E."/>
            <person name="Allard M.W."/>
        </authorList>
    </citation>
    <scope>NUCLEOTIDE SEQUENCE</scope>
    <source>
        <strain evidence="8">ATCC 19109</strain>
    </source>
</reference>
<dbReference type="GO" id="GO:0046872">
    <property type="term" value="F:metal ion binding"/>
    <property type="evidence" value="ECO:0007669"/>
    <property type="project" value="UniProtKB-KW"/>
</dbReference>
<dbReference type="eggNOG" id="COG0535">
    <property type="taxonomic scope" value="Bacteria"/>
</dbReference>
<dbReference type="PROSITE" id="PS51918">
    <property type="entry name" value="RADICAL_SAM"/>
    <property type="match status" value="1"/>
</dbReference>
<evidence type="ECO:0000313" key="8">
    <source>
        <dbReference type="EMBL" id="EGU56065.1"/>
    </source>
</evidence>
<feature type="domain" description="Radical SAM core" evidence="6">
    <location>
        <begin position="60"/>
        <end position="275"/>
    </location>
</feature>
<dbReference type="GeneID" id="23443826"/>
<evidence type="ECO:0000256" key="1">
    <source>
        <dbReference type="ARBA" id="ARBA00001966"/>
    </source>
</evidence>
<dbReference type="InterPro" id="IPR007197">
    <property type="entry name" value="rSAM"/>
</dbReference>
<sequence>MKYVWKSAQGIRGFDFERAKYVDFPTLGGALTEPERAKISLEFGEDWCELTPSDPWEGAMPLPMKAFINITKRCNFKCTHCFNDSGKRDAAEMDIATLNDLFDQLEALHIFHVTISGGEPLYHSEWSALIEALQHRQLSFSLVSNGALFNERIIAGLNALPYFRGVTVSLDGVDAATNDHVRGRGSFNQACQGLAQLSRHATFDVSLRTTLHTDNTSHIDRLIDVAAKFNIGHIKVNALNPYGRARHLMDKVLDNQDYLAIRQSLHDAGQLQNIRVEVPSQKYVAKEGLVGLCRSGQDSFEVDADGTVYPCSFTFGQLAQGNVHHQSLREIVGKMAGFTLDNPVCAGCKGRGGQQEKVLGAVSSLIERKQ</sequence>
<dbReference type="Proteomes" id="UP000030071">
    <property type="component" value="Chromosome 1"/>
</dbReference>
<dbReference type="STRING" id="1051646.IX91_03750"/>
<reference evidence="7 10" key="3">
    <citation type="submission" date="2014-08" db="EMBL/GenBank/DDBJ databases">
        <title>First Complete Genome Sequence of the Shellfish Pathogen Vibrio tubiashii.</title>
        <authorList>
            <person name="Richards G.P."/>
            <person name="Needleman D.S."/>
            <person name="Watson M.A."/>
            <person name="Bono J.L."/>
        </authorList>
    </citation>
    <scope>NUCLEOTIDE SEQUENCE [LARGE SCALE GENOMIC DNA]</scope>
    <source>
        <strain evidence="7 10">ATCC 19109</strain>
    </source>
</reference>
<dbReference type="Pfam" id="PF13186">
    <property type="entry name" value="SPASM"/>
    <property type="match status" value="1"/>
</dbReference>
<keyword evidence="9" id="KW-1185">Reference proteome</keyword>
<dbReference type="Pfam" id="PF04055">
    <property type="entry name" value="Radical_SAM"/>
    <property type="match status" value="1"/>
</dbReference>
<dbReference type="Proteomes" id="UP000003836">
    <property type="component" value="Unassembled WGS sequence"/>
</dbReference>
<dbReference type="InterPro" id="IPR050377">
    <property type="entry name" value="Radical_SAM_PqqE_MftC-like"/>
</dbReference>
<dbReference type="SFLD" id="SFLDG01067">
    <property type="entry name" value="SPASM/twitch_domain_containing"/>
    <property type="match status" value="1"/>
</dbReference>
<dbReference type="InterPro" id="IPR058240">
    <property type="entry name" value="rSAM_sf"/>
</dbReference>
<organism evidence="7 10">
    <name type="scientific">Vibrio tubiashii ATCC 19109</name>
    <dbReference type="NCBI Taxonomy" id="1051646"/>
    <lineage>
        <taxon>Bacteria</taxon>
        <taxon>Pseudomonadati</taxon>
        <taxon>Pseudomonadota</taxon>
        <taxon>Gammaproteobacteria</taxon>
        <taxon>Vibrionales</taxon>
        <taxon>Vibrionaceae</taxon>
        <taxon>Vibrio</taxon>
        <taxon>Vibrio oreintalis group</taxon>
    </lineage>
</organism>
<accession>F9T4F4</accession>
<proteinExistence type="predicted"/>
<dbReference type="CDD" id="cd21109">
    <property type="entry name" value="SPASM"/>
    <property type="match status" value="1"/>
</dbReference>
<comment type="cofactor">
    <cofactor evidence="1">
        <name>[4Fe-4S] cluster</name>
        <dbReference type="ChEBI" id="CHEBI:49883"/>
    </cofactor>
</comment>
<dbReference type="EMBL" id="CP009354">
    <property type="protein sequence ID" value="AIW13320.1"/>
    <property type="molecule type" value="Genomic_DNA"/>
</dbReference>
<keyword evidence="3" id="KW-0479">Metal-binding</keyword>
<evidence type="ECO:0000256" key="4">
    <source>
        <dbReference type="ARBA" id="ARBA00023004"/>
    </source>
</evidence>
<dbReference type="SUPFAM" id="SSF102114">
    <property type="entry name" value="Radical SAM enzymes"/>
    <property type="match status" value="1"/>
</dbReference>
<dbReference type="SFLD" id="SFLDS00029">
    <property type="entry name" value="Radical_SAM"/>
    <property type="match status" value="1"/>
</dbReference>
<evidence type="ECO:0000259" key="6">
    <source>
        <dbReference type="PROSITE" id="PS51918"/>
    </source>
</evidence>
<dbReference type="InterPro" id="IPR013785">
    <property type="entry name" value="Aldolase_TIM"/>
</dbReference>
<dbReference type="InterPro" id="IPR006638">
    <property type="entry name" value="Elp3/MiaA/NifB-like_rSAM"/>
</dbReference>
<dbReference type="SMART" id="SM00729">
    <property type="entry name" value="Elp3"/>
    <property type="match status" value="1"/>
</dbReference>
<dbReference type="KEGG" id="vtu:IX91_03750"/>
<dbReference type="AlphaFoldDB" id="F9T4F4"/>
<dbReference type="EMBL" id="AFWI01000124">
    <property type="protein sequence ID" value="EGU56065.1"/>
    <property type="molecule type" value="Genomic_DNA"/>
</dbReference>
<dbReference type="PANTHER" id="PTHR11228:SF7">
    <property type="entry name" value="PQQA PEPTIDE CYCLASE"/>
    <property type="match status" value="1"/>
</dbReference>
<dbReference type="HOGENOM" id="CLU_009273_4_6_6"/>
<gene>
    <name evidence="7" type="ORF">IX91_03750</name>
    <name evidence="8" type="ORF">VITU9109_08892</name>
</gene>
<evidence type="ECO:0000313" key="10">
    <source>
        <dbReference type="Proteomes" id="UP000030071"/>
    </source>
</evidence>
<keyword evidence="4" id="KW-0408">Iron</keyword>
<dbReference type="CDD" id="cd01335">
    <property type="entry name" value="Radical_SAM"/>
    <property type="match status" value="1"/>
</dbReference>
<dbReference type="Gene3D" id="3.20.20.70">
    <property type="entry name" value="Aldolase class I"/>
    <property type="match status" value="1"/>
</dbReference>
<keyword evidence="2" id="KW-0949">S-adenosyl-L-methionine</keyword>
<evidence type="ECO:0000256" key="2">
    <source>
        <dbReference type="ARBA" id="ARBA00022691"/>
    </source>
</evidence>
<dbReference type="InterPro" id="IPR023885">
    <property type="entry name" value="4Fe4S-binding_SPASM_dom"/>
</dbReference>
<dbReference type="PATRIC" id="fig|1051646.9.peg.726"/>
<evidence type="ECO:0000313" key="7">
    <source>
        <dbReference type="EMBL" id="AIW13320.1"/>
    </source>
</evidence>
<dbReference type="SFLD" id="SFLDG01386">
    <property type="entry name" value="main_SPASM_domain-containing"/>
    <property type="match status" value="1"/>
</dbReference>
<protein>
    <submittedName>
        <fullName evidence="7">Fe-S osidoreductase</fullName>
    </submittedName>
    <submittedName>
        <fullName evidence="8">Fe-S oxidoreductase</fullName>
    </submittedName>
</protein>
<dbReference type="GO" id="GO:0051536">
    <property type="term" value="F:iron-sulfur cluster binding"/>
    <property type="evidence" value="ECO:0007669"/>
    <property type="project" value="UniProtKB-KW"/>
</dbReference>
<evidence type="ECO:0000256" key="3">
    <source>
        <dbReference type="ARBA" id="ARBA00022723"/>
    </source>
</evidence>
<dbReference type="RefSeq" id="WP_004744388.1">
    <property type="nucleotide sequence ID" value="NZ_AFWI01000124.1"/>
</dbReference>
<evidence type="ECO:0000256" key="5">
    <source>
        <dbReference type="ARBA" id="ARBA00023014"/>
    </source>
</evidence>
<reference evidence="8 9" key="2">
    <citation type="journal article" date="2012" name="Int. J. Syst. Evol. Microbiol.">
        <title>Vibrio caribbeanicus sp. nov., isolated from the marine sponge Scleritoderma cyanea.</title>
        <authorList>
            <person name="Hoffmann M."/>
            <person name="Monday S.R."/>
            <person name="Allard M.W."/>
            <person name="Strain E.A."/>
            <person name="Whittaker P."/>
            <person name="Naum M."/>
            <person name="McCarthy P.J."/>
            <person name="Lopez J.V."/>
            <person name="Fischer M."/>
            <person name="Brown E.W."/>
        </authorList>
    </citation>
    <scope>NUCLEOTIDE SEQUENCE [LARGE SCALE GENOMIC DNA]</scope>
    <source>
        <strain evidence="8 9">ATCC 19109</strain>
    </source>
</reference>
<name>F9T4F4_9VIBR</name>
<dbReference type="PANTHER" id="PTHR11228">
    <property type="entry name" value="RADICAL SAM DOMAIN PROTEIN"/>
    <property type="match status" value="1"/>
</dbReference>
<keyword evidence="5" id="KW-0411">Iron-sulfur</keyword>